<proteinExistence type="predicted"/>
<dbReference type="AlphaFoldDB" id="A0A430HC12"/>
<evidence type="ECO:0000313" key="3">
    <source>
        <dbReference type="Proteomes" id="UP000278085"/>
    </source>
</evidence>
<sequence>MSTAAVASQIASFDPRQRVRANLASRLAGTSLGNINLHPRSLRRLNTVSAGGAEGATRTGQRAGARRLPNNQVPGKLVPGDSNALGFDDK</sequence>
<evidence type="ECO:0000256" key="1">
    <source>
        <dbReference type="SAM" id="MobiDB-lite"/>
    </source>
</evidence>
<dbReference type="EMBL" id="RXLQ01000049">
    <property type="protein sequence ID" value="RSZ55068.1"/>
    <property type="molecule type" value="Genomic_DNA"/>
</dbReference>
<organism evidence="2 3">
    <name type="scientific">Massilia atriviolacea</name>
    <dbReference type="NCBI Taxonomy" id="2495579"/>
    <lineage>
        <taxon>Bacteria</taxon>
        <taxon>Pseudomonadati</taxon>
        <taxon>Pseudomonadota</taxon>
        <taxon>Betaproteobacteria</taxon>
        <taxon>Burkholderiales</taxon>
        <taxon>Oxalobacteraceae</taxon>
        <taxon>Telluria group</taxon>
        <taxon>Massilia</taxon>
    </lineage>
</organism>
<comment type="caution">
    <text evidence="2">The sequence shown here is derived from an EMBL/GenBank/DDBJ whole genome shotgun (WGS) entry which is preliminary data.</text>
</comment>
<protein>
    <submittedName>
        <fullName evidence="2">Uncharacterized protein</fullName>
    </submittedName>
</protein>
<dbReference type="Proteomes" id="UP000278085">
    <property type="component" value="Unassembled WGS sequence"/>
</dbReference>
<accession>A0A430HC12</accession>
<reference evidence="2 3" key="1">
    <citation type="submission" date="2018-12" db="EMBL/GenBank/DDBJ databases">
        <authorList>
            <person name="Yang E."/>
        </authorList>
    </citation>
    <scope>NUCLEOTIDE SEQUENCE [LARGE SCALE GENOMIC DNA]</scope>
    <source>
        <strain evidence="2 3">SOD</strain>
    </source>
</reference>
<gene>
    <name evidence="2" type="ORF">EJB06_31430</name>
</gene>
<feature type="region of interest" description="Disordered" evidence="1">
    <location>
        <begin position="48"/>
        <end position="90"/>
    </location>
</feature>
<name>A0A430HC12_9BURK</name>
<feature type="compositionally biased region" description="Low complexity" evidence="1">
    <location>
        <begin position="55"/>
        <end position="67"/>
    </location>
</feature>
<keyword evidence="3" id="KW-1185">Reference proteome</keyword>
<evidence type="ECO:0000313" key="2">
    <source>
        <dbReference type="EMBL" id="RSZ55068.1"/>
    </source>
</evidence>